<dbReference type="GO" id="GO:0044874">
    <property type="term" value="P:lipoprotein localization to outer membrane"/>
    <property type="evidence" value="ECO:0007669"/>
    <property type="project" value="UniProtKB-UniRule"/>
</dbReference>
<dbReference type="InterPro" id="IPR004565">
    <property type="entry name" value="OM_lipoprot_LolB"/>
</dbReference>
<dbReference type="OrthoDB" id="9797618at2"/>
<evidence type="ECO:0000256" key="14">
    <source>
        <dbReference type="SAM" id="SignalP"/>
    </source>
</evidence>
<comment type="subcellular location">
    <subcellularLocation>
        <location evidence="1 13">Cell outer membrane</location>
        <topology evidence="1 13">Lipid-anchor</topology>
    </subcellularLocation>
</comment>
<dbReference type="RefSeq" id="WP_126484431.1">
    <property type="nucleotide sequence ID" value="NZ_RXNS01000011.1"/>
</dbReference>
<dbReference type="NCBIfam" id="TIGR00548">
    <property type="entry name" value="lolB"/>
    <property type="match status" value="1"/>
</dbReference>
<dbReference type="SUPFAM" id="SSF89392">
    <property type="entry name" value="Prokaryotic lipoproteins and lipoprotein localization factors"/>
    <property type="match status" value="1"/>
</dbReference>
<keyword evidence="6 13" id="KW-0732">Signal</keyword>
<keyword evidence="16" id="KW-1185">Reference proteome</keyword>
<evidence type="ECO:0000256" key="3">
    <source>
        <dbReference type="ARBA" id="ARBA00011245"/>
    </source>
</evidence>
<keyword evidence="11 13" id="KW-0998">Cell outer membrane</keyword>
<dbReference type="GO" id="GO:0009279">
    <property type="term" value="C:cell outer membrane"/>
    <property type="evidence" value="ECO:0007669"/>
    <property type="project" value="UniProtKB-SubCell"/>
</dbReference>
<comment type="function">
    <text evidence="13">Plays a critical role in the incorporation of lipoproteins in the outer membrane after they are released by the LolA protein.</text>
</comment>
<evidence type="ECO:0000313" key="16">
    <source>
        <dbReference type="Proteomes" id="UP000267400"/>
    </source>
</evidence>
<gene>
    <name evidence="13 15" type="primary">lolB</name>
    <name evidence="15" type="ORF">EKG36_12125</name>
</gene>
<evidence type="ECO:0000256" key="11">
    <source>
        <dbReference type="ARBA" id="ARBA00023237"/>
    </source>
</evidence>
<dbReference type="Pfam" id="PF03550">
    <property type="entry name" value="LolB"/>
    <property type="match status" value="1"/>
</dbReference>
<keyword evidence="12 13" id="KW-0449">Lipoprotein</keyword>
<comment type="subunit">
    <text evidence="3 13">Monomer.</text>
</comment>
<evidence type="ECO:0000313" key="15">
    <source>
        <dbReference type="EMBL" id="RTR02350.1"/>
    </source>
</evidence>
<evidence type="ECO:0000256" key="7">
    <source>
        <dbReference type="ARBA" id="ARBA00022927"/>
    </source>
</evidence>
<keyword evidence="8 13" id="KW-0472">Membrane</keyword>
<dbReference type="AlphaFoldDB" id="A0A3S0HP49"/>
<keyword evidence="10 13" id="KW-0143">Chaperone</keyword>
<comment type="caution">
    <text evidence="15">The sequence shown here is derived from an EMBL/GenBank/DDBJ whole genome shotgun (WGS) entry which is preliminary data.</text>
</comment>
<accession>A0A3S0HP49</accession>
<protein>
    <recommendedName>
        <fullName evidence="4 13">Outer-membrane lipoprotein LolB</fullName>
    </recommendedName>
</protein>
<name>A0A3S0HP49_9GAMM</name>
<evidence type="ECO:0000256" key="5">
    <source>
        <dbReference type="ARBA" id="ARBA00022448"/>
    </source>
</evidence>
<evidence type="ECO:0000256" key="10">
    <source>
        <dbReference type="ARBA" id="ARBA00023186"/>
    </source>
</evidence>
<evidence type="ECO:0000256" key="4">
    <source>
        <dbReference type="ARBA" id="ARBA00016202"/>
    </source>
</evidence>
<evidence type="ECO:0000256" key="6">
    <source>
        <dbReference type="ARBA" id="ARBA00022729"/>
    </source>
</evidence>
<dbReference type="HAMAP" id="MF_00233">
    <property type="entry name" value="LolB"/>
    <property type="match status" value="1"/>
</dbReference>
<comment type="similarity">
    <text evidence="2 13">Belongs to the LolB family.</text>
</comment>
<evidence type="ECO:0000256" key="9">
    <source>
        <dbReference type="ARBA" id="ARBA00023139"/>
    </source>
</evidence>
<evidence type="ECO:0000256" key="12">
    <source>
        <dbReference type="ARBA" id="ARBA00023288"/>
    </source>
</evidence>
<dbReference type="PROSITE" id="PS51257">
    <property type="entry name" value="PROKAR_LIPOPROTEIN"/>
    <property type="match status" value="1"/>
</dbReference>
<dbReference type="Gene3D" id="2.50.20.10">
    <property type="entry name" value="Lipoprotein localisation LolA/LolB/LppX"/>
    <property type="match status" value="1"/>
</dbReference>
<reference evidence="15 16" key="1">
    <citation type="submission" date="2018-12" db="EMBL/GenBank/DDBJ databases">
        <authorList>
            <person name="Yu L."/>
        </authorList>
    </citation>
    <scope>NUCLEOTIDE SEQUENCE [LARGE SCALE GENOMIC DNA]</scope>
    <source>
        <strain evidence="15 16">11S</strain>
    </source>
</reference>
<keyword evidence="7 13" id="KW-0653">Protein transport</keyword>
<feature type="signal peptide" evidence="14">
    <location>
        <begin position="1"/>
        <end position="20"/>
    </location>
</feature>
<organism evidence="15 16">
    <name type="scientific">Halomonas nitroreducens</name>
    <dbReference type="NCBI Taxonomy" id="447425"/>
    <lineage>
        <taxon>Bacteria</taxon>
        <taxon>Pseudomonadati</taxon>
        <taxon>Pseudomonadota</taxon>
        <taxon>Gammaproteobacteria</taxon>
        <taxon>Oceanospirillales</taxon>
        <taxon>Halomonadaceae</taxon>
        <taxon>Halomonas</taxon>
    </lineage>
</organism>
<proteinExistence type="inferred from homology"/>
<dbReference type="CDD" id="cd16326">
    <property type="entry name" value="LolB"/>
    <property type="match status" value="1"/>
</dbReference>
<feature type="chain" id="PRO_5018732335" description="Outer-membrane lipoprotein LolB" evidence="14">
    <location>
        <begin position="21"/>
        <end position="206"/>
    </location>
</feature>
<evidence type="ECO:0000256" key="8">
    <source>
        <dbReference type="ARBA" id="ARBA00023136"/>
    </source>
</evidence>
<evidence type="ECO:0000256" key="13">
    <source>
        <dbReference type="HAMAP-Rule" id="MF_00233"/>
    </source>
</evidence>
<evidence type="ECO:0000256" key="2">
    <source>
        <dbReference type="ARBA" id="ARBA00009696"/>
    </source>
</evidence>
<dbReference type="Proteomes" id="UP000267400">
    <property type="component" value="Unassembled WGS sequence"/>
</dbReference>
<dbReference type="InterPro" id="IPR029046">
    <property type="entry name" value="LolA/LolB/LppX"/>
</dbReference>
<keyword evidence="9 13" id="KW-0564">Palmitate</keyword>
<evidence type="ECO:0000256" key="1">
    <source>
        <dbReference type="ARBA" id="ARBA00004459"/>
    </source>
</evidence>
<dbReference type="EMBL" id="RXNS01000011">
    <property type="protein sequence ID" value="RTR02350.1"/>
    <property type="molecule type" value="Genomic_DNA"/>
</dbReference>
<keyword evidence="5 13" id="KW-0813">Transport</keyword>
<sequence>MRCHRPRHLLWLALSLALLAGCATRPPSGEMARSAGQWEAQRDRLTALEAWELTGKAGLRTPEDSTSANLDWRQTPYHYRILLSGPFGSGRSVLEGREGRVSLTTGEGRFEADNPEALMQQQLGWSLPVSALTDWIRGLPAPDRPHRLERDARGFPQALEQDGWRIAYRAWTRAADLWLPRRMTMTYDELRVTLVVTRWQPEPGDG</sequence>
<dbReference type="GO" id="GO:0015031">
    <property type="term" value="P:protein transport"/>
    <property type="evidence" value="ECO:0007669"/>
    <property type="project" value="UniProtKB-KW"/>
</dbReference>